<dbReference type="Gene3D" id="3.40.50.1820">
    <property type="entry name" value="alpha/beta hydrolase"/>
    <property type="match status" value="1"/>
</dbReference>
<evidence type="ECO:0000256" key="1">
    <source>
        <dbReference type="ARBA" id="ARBA00022801"/>
    </source>
</evidence>
<evidence type="ECO:0000313" key="4">
    <source>
        <dbReference type="Proteomes" id="UP000265614"/>
    </source>
</evidence>
<protein>
    <submittedName>
        <fullName evidence="3">Alpha/beta hydrolase</fullName>
    </submittedName>
</protein>
<keyword evidence="1 3" id="KW-0378">Hydrolase</keyword>
<dbReference type="InterPro" id="IPR050300">
    <property type="entry name" value="GDXG_lipolytic_enzyme"/>
</dbReference>
<dbReference type="Pfam" id="PF07859">
    <property type="entry name" value="Abhydrolase_3"/>
    <property type="match status" value="1"/>
</dbReference>
<accession>A0A3A3ZHT0</accession>
<gene>
    <name evidence="3" type="ORF">D5H78_14115</name>
</gene>
<dbReference type="AlphaFoldDB" id="A0A3A3ZHT0"/>
<sequence length="299" mass="31522">MPSLSSLAVEALLRASRANRWFVDAGAARRHVRERALRPRPYGPPRLLRRDVAVSVDHAAGVPVYALAPRSGAARGAVVYVHGGAWVEEIAPQHWRLCAQVAAEAGTTVLVPVYPLVPFGTAEQVVGAVVDLVLRAVDAHGGACLAGDSAGGQVALSSALVLRDRHGVVLPRTVLVAPALDLSLTNPGIDAVQPSDPWLGREGTRVLIEHWRGGLPLDDPRVSPLCGDPAGLGPLTVFSGTRDITRPDIELLVARARAAGVAVELHDGVGQLHVYPLLPTPEGRAARAVLVDRLRTARP</sequence>
<dbReference type="Proteomes" id="UP000265614">
    <property type="component" value="Unassembled WGS sequence"/>
</dbReference>
<dbReference type="EMBL" id="QZEZ01000006">
    <property type="protein sequence ID" value="RJK94920.1"/>
    <property type="molecule type" value="Genomic_DNA"/>
</dbReference>
<comment type="caution">
    <text evidence="3">The sequence shown here is derived from an EMBL/GenBank/DDBJ whole genome shotgun (WGS) entry which is preliminary data.</text>
</comment>
<dbReference type="PANTHER" id="PTHR48081:SF8">
    <property type="entry name" value="ALPHA_BETA HYDROLASE FOLD-3 DOMAIN-CONTAINING PROTEIN-RELATED"/>
    <property type="match status" value="1"/>
</dbReference>
<organism evidence="3 4">
    <name type="scientific">Vallicoccus soli</name>
    <dbReference type="NCBI Taxonomy" id="2339232"/>
    <lineage>
        <taxon>Bacteria</taxon>
        <taxon>Bacillati</taxon>
        <taxon>Actinomycetota</taxon>
        <taxon>Actinomycetes</taxon>
        <taxon>Motilibacterales</taxon>
        <taxon>Vallicoccaceae</taxon>
        <taxon>Vallicoccus</taxon>
    </lineage>
</organism>
<dbReference type="InterPro" id="IPR029058">
    <property type="entry name" value="AB_hydrolase_fold"/>
</dbReference>
<proteinExistence type="predicted"/>
<reference evidence="3 4" key="1">
    <citation type="submission" date="2018-09" db="EMBL/GenBank/DDBJ databases">
        <title>YIM 75000 draft genome.</title>
        <authorList>
            <person name="Tang S."/>
            <person name="Feng Y."/>
        </authorList>
    </citation>
    <scope>NUCLEOTIDE SEQUENCE [LARGE SCALE GENOMIC DNA]</scope>
    <source>
        <strain evidence="3 4">YIM 75000</strain>
    </source>
</reference>
<feature type="domain" description="Alpha/beta hydrolase fold-3" evidence="2">
    <location>
        <begin position="78"/>
        <end position="275"/>
    </location>
</feature>
<dbReference type="OrthoDB" id="9803828at2"/>
<keyword evidence="4" id="KW-1185">Reference proteome</keyword>
<name>A0A3A3ZHT0_9ACTN</name>
<dbReference type="PANTHER" id="PTHR48081">
    <property type="entry name" value="AB HYDROLASE SUPERFAMILY PROTEIN C4A8.06C"/>
    <property type="match status" value="1"/>
</dbReference>
<dbReference type="SUPFAM" id="SSF53474">
    <property type="entry name" value="alpha/beta-Hydrolases"/>
    <property type="match status" value="1"/>
</dbReference>
<evidence type="ECO:0000259" key="2">
    <source>
        <dbReference type="Pfam" id="PF07859"/>
    </source>
</evidence>
<dbReference type="InterPro" id="IPR013094">
    <property type="entry name" value="AB_hydrolase_3"/>
</dbReference>
<dbReference type="GO" id="GO:0016787">
    <property type="term" value="F:hydrolase activity"/>
    <property type="evidence" value="ECO:0007669"/>
    <property type="project" value="UniProtKB-KW"/>
</dbReference>
<evidence type="ECO:0000313" key="3">
    <source>
        <dbReference type="EMBL" id="RJK94920.1"/>
    </source>
</evidence>
<dbReference type="RefSeq" id="WP_119951103.1">
    <property type="nucleotide sequence ID" value="NZ_QZEZ01000006.1"/>
</dbReference>